<dbReference type="InterPro" id="IPR008271">
    <property type="entry name" value="Ser/Thr_kinase_AS"/>
</dbReference>
<organism evidence="14 15">
    <name type="scientific">Cuneatibacter caecimuris</name>
    <dbReference type="NCBI Taxonomy" id="1796618"/>
    <lineage>
        <taxon>Bacteria</taxon>
        <taxon>Bacillati</taxon>
        <taxon>Bacillota</taxon>
        <taxon>Clostridia</taxon>
        <taxon>Lachnospirales</taxon>
        <taxon>Lachnospiraceae</taxon>
        <taxon>Cuneatibacter</taxon>
    </lineage>
</organism>
<evidence type="ECO:0000259" key="13">
    <source>
        <dbReference type="PROSITE" id="PS51178"/>
    </source>
</evidence>
<dbReference type="Proteomes" id="UP000292927">
    <property type="component" value="Unassembled WGS sequence"/>
</dbReference>
<evidence type="ECO:0000256" key="3">
    <source>
        <dbReference type="ARBA" id="ARBA00022679"/>
    </source>
</evidence>
<evidence type="ECO:0000259" key="12">
    <source>
        <dbReference type="PROSITE" id="PS50011"/>
    </source>
</evidence>
<dbReference type="GO" id="GO:0005524">
    <property type="term" value="F:ATP binding"/>
    <property type="evidence" value="ECO:0007669"/>
    <property type="project" value="UniProtKB-UniRule"/>
</dbReference>
<dbReference type="CDD" id="cd14014">
    <property type="entry name" value="STKc_PknB_like"/>
    <property type="match status" value="1"/>
</dbReference>
<gene>
    <name evidence="14" type="ORF">EV209_0257</name>
</gene>
<dbReference type="Gene3D" id="3.30.10.20">
    <property type="match status" value="4"/>
</dbReference>
<feature type="transmembrane region" description="Helical" evidence="11">
    <location>
        <begin position="378"/>
        <end position="399"/>
    </location>
</feature>
<dbReference type="InterPro" id="IPR011009">
    <property type="entry name" value="Kinase-like_dom_sf"/>
</dbReference>
<name>A0A4Q7PMJ8_9FIRM</name>
<dbReference type="RefSeq" id="WP_130432271.1">
    <property type="nucleotide sequence ID" value="NZ_SGXF01000001.1"/>
</dbReference>
<comment type="catalytic activity">
    <reaction evidence="7">
        <text>L-threonyl-[protein] + ATP = O-phospho-L-threonyl-[protein] + ADP + H(+)</text>
        <dbReference type="Rhea" id="RHEA:46608"/>
        <dbReference type="Rhea" id="RHEA-COMP:11060"/>
        <dbReference type="Rhea" id="RHEA-COMP:11605"/>
        <dbReference type="ChEBI" id="CHEBI:15378"/>
        <dbReference type="ChEBI" id="CHEBI:30013"/>
        <dbReference type="ChEBI" id="CHEBI:30616"/>
        <dbReference type="ChEBI" id="CHEBI:61977"/>
        <dbReference type="ChEBI" id="CHEBI:456216"/>
        <dbReference type="EC" id="2.7.11.1"/>
    </reaction>
</comment>
<keyword evidence="6 9" id="KW-0067">ATP-binding</keyword>
<dbReference type="EMBL" id="SGXF01000001">
    <property type="protein sequence ID" value="RZT02149.1"/>
    <property type="molecule type" value="Genomic_DNA"/>
</dbReference>
<keyword evidence="11" id="KW-1133">Transmembrane helix</keyword>
<feature type="compositionally biased region" description="Polar residues" evidence="10">
    <location>
        <begin position="312"/>
        <end position="327"/>
    </location>
</feature>
<dbReference type="NCBIfam" id="NF033483">
    <property type="entry name" value="PknB_PASTA_kin"/>
    <property type="match status" value="1"/>
</dbReference>
<feature type="compositionally biased region" description="Acidic residues" evidence="10">
    <location>
        <begin position="331"/>
        <end position="367"/>
    </location>
</feature>
<dbReference type="SMART" id="SM00220">
    <property type="entry name" value="S_TKc"/>
    <property type="match status" value="1"/>
</dbReference>
<evidence type="ECO:0000256" key="9">
    <source>
        <dbReference type="PROSITE-ProRule" id="PRU10141"/>
    </source>
</evidence>
<feature type="domain" description="PASTA" evidence="13">
    <location>
        <begin position="705"/>
        <end position="771"/>
    </location>
</feature>
<dbReference type="Gene3D" id="1.10.510.10">
    <property type="entry name" value="Transferase(Phosphotransferase) domain 1"/>
    <property type="match status" value="1"/>
</dbReference>
<feature type="domain" description="PASTA" evidence="13">
    <location>
        <begin position="495"/>
        <end position="563"/>
    </location>
</feature>
<dbReference type="PROSITE" id="PS51178">
    <property type="entry name" value="PASTA"/>
    <property type="match status" value="5"/>
</dbReference>
<dbReference type="PANTHER" id="PTHR43289:SF34">
    <property type="entry name" value="SERINE_THREONINE-PROTEIN KINASE YBDM-RELATED"/>
    <property type="match status" value="1"/>
</dbReference>
<protein>
    <recommendedName>
        <fullName evidence="1">non-specific serine/threonine protein kinase</fullName>
        <ecNumber evidence="1">2.7.11.1</ecNumber>
    </recommendedName>
</protein>
<evidence type="ECO:0000256" key="1">
    <source>
        <dbReference type="ARBA" id="ARBA00012513"/>
    </source>
</evidence>
<feature type="domain" description="Protein kinase" evidence="12">
    <location>
        <begin position="12"/>
        <end position="280"/>
    </location>
</feature>
<evidence type="ECO:0000256" key="7">
    <source>
        <dbReference type="ARBA" id="ARBA00047899"/>
    </source>
</evidence>
<dbReference type="Pfam" id="PF00069">
    <property type="entry name" value="Pkinase"/>
    <property type="match status" value="1"/>
</dbReference>
<evidence type="ECO:0000256" key="10">
    <source>
        <dbReference type="SAM" id="MobiDB-lite"/>
    </source>
</evidence>
<feature type="region of interest" description="Disordered" evidence="10">
    <location>
        <begin position="305"/>
        <end position="367"/>
    </location>
</feature>
<keyword evidence="11" id="KW-0812">Transmembrane</keyword>
<dbReference type="OrthoDB" id="9788659at2"/>
<feature type="domain" description="PASTA" evidence="13">
    <location>
        <begin position="566"/>
        <end position="633"/>
    </location>
</feature>
<dbReference type="GO" id="GO:0004674">
    <property type="term" value="F:protein serine/threonine kinase activity"/>
    <property type="evidence" value="ECO:0007669"/>
    <property type="project" value="UniProtKB-KW"/>
</dbReference>
<evidence type="ECO:0000256" key="11">
    <source>
        <dbReference type="SAM" id="Phobius"/>
    </source>
</evidence>
<keyword evidence="5 14" id="KW-0418">Kinase</keyword>
<proteinExistence type="predicted"/>
<sequence length="782" mass="85678">MLQIGMFLGDRYEILEKIGTGGMADVYKARCHKLNRLVAVKVLKPEYCRDKSFVSRFRVEAQAAAGLTHPNIVNVYDVGDEGDMHYIVMELVEGITLKEYIAKKGKLDIRESIGITIQVAQGMNAAHQQHIIHRDIKPQNIIISKDGKVKVTDFGIAHAASGDTINSSSGTMGSVHYTSPEQARGGYCDERSDIYSLGIALYEMLTGQVPFDGDNTVAVALAHIQNEMVPPRQLNPTIPVSLEKIILKCTQKKPERRYTTAVELIADLRKALMMPDQDFVKAAPKEDMSNTQMIGVGTLSAIREGEQEDADSSGQAFASEGGQQTGSAEGEVPDGYEDAEDYDDDQMEYDDEEEYDDGRYDEDFDDDEDLKDSRFDKVILGAGITVAVVIVVLALYVIARAFNIFPGGGGKETETSATESAIEGTTLASTQTRMPNLIGASVNDVDSIMASSFLKASYQYEYSDEYEKNYVCRQQYEEGEILDKQTTVTVWISKGKEESKMPDVVGKTEEQAMAELRSLNLNLNIKQETEYSADQEAGRVTRTNPSKDQDLKTGDTVTVYISLGEEAEEVEVPDLFKLTQAEAASRLAERKLSLGEVKEDYSPNVEAGHVISQDIVSGTKVEAGTRVGIVISKGKQTEMVRIPSVVNSTEAEAKKTLEDAKLKVNVTTEHNDSVDAGRVISQSPSADTEVEEGTVVTIVISLGKEVVYHEIPDMRTMVEGYIRGNMTALNLIPVFEYGTDSSVEEGQCYAQDVPPGTKLPEGSVVKFYINRPPSTNSGDNAG</sequence>
<dbReference type="FunFam" id="1.10.510.10:FF:000021">
    <property type="entry name" value="Serine/threonine protein kinase"/>
    <property type="match status" value="1"/>
</dbReference>
<dbReference type="Gene3D" id="3.30.200.20">
    <property type="entry name" value="Phosphorylase Kinase, domain 1"/>
    <property type="match status" value="1"/>
</dbReference>
<evidence type="ECO:0000256" key="5">
    <source>
        <dbReference type="ARBA" id="ARBA00022777"/>
    </source>
</evidence>
<evidence type="ECO:0000256" key="8">
    <source>
        <dbReference type="ARBA" id="ARBA00048679"/>
    </source>
</evidence>
<dbReference type="InterPro" id="IPR005543">
    <property type="entry name" value="PASTA_dom"/>
</dbReference>
<evidence type="ECO:0000256" key="4">
    <source>
        <dbReference type="ARBA" id="ARBA00022741"/>
    </source>
</evidence>
<dbReference type="AlphaFoldDB" id="A0A4Q7PMJ8"/>
<keyword evidence="15" id="KW-1185">Reference proteome</keyword>
<dbReference type="EC" id="2.7.11.1" evidence="1"/>
<dbReference type="FunFam" id="3.30.200.20:FF:000035">
    <property type="entry name" value="Serine/threonine protein kinase Stk1"/>
    <property type="match status" value="1"/>
</dbReference>
<dbReference type="PROSITE" id="PS00107">
    <property type="entry name" value="PROTEIN_KINASE_ATP"/>
    <property type="match status" value="1"/>
</dbReference>
<dbReference type="Pfam" id="PF03793">
    <property type="entry name" value="PASTA"/>
    <property type="match status" value="5"/>
</dbReference>
<evidence type="ECO:0000313" key="15">
    <source>
        <dbReference type="Proteomes" id="UP000292927"/>
    </source>
</evidence>
<comment type="caution">
    <text evidence="14">The sequence shown here is derived from an EMBL/GenBank/DDBJ whole genome shotgun (WGS) entry which is preliminary data.</text>
</comment>
<keyword evidence="4 9" id="KW-0547">Nucleotide-binding</keyword>
<dbReference type="PANTHER" id="PTHR43289">
    <property type="entry name" value="MITOGEN-ACTIVATED PROTEIN KINASE KINASE KINASE 20-RELATED"/>
    <property type="match status" value="1"/>
</dbReference>
<feature type="domain" description="PASTA" evidence="13">
    <location>
        <begin position="636"/>
        <end position="702"/>
    </location>
</feature>
<dbReference type="SMART" id="SM00740">
    <property type="entry name" value="PASTA"/>
    <property type="match status" value="5"/>
</dbReference>
<dbReference type="PROSITE" id="PS50011">
    <property type="entry name" value="PROTEIN_KINASE_DOM"/>
    <property type="match status" value="1"/>
</dbReference>
<dbReference type="CDD" id="cd06577">
    <property type="entry name" value="PASTA_pknB"/>
    <property type="match status" value="4"/>
</dbReference>
<accession>A0A4Q7PMJ8</accession>
<comment type="catalytic activity">
    <reaction evidence="8">
        <text>L-seryl-[protein] + ATP = O-phospho-L-seryl-[protein] + ADP + H(+)</text>
        <dbReference type="Rhea" id="RHEA:17989"/>
        <dbReference type="Rhea" id="RHEA-COMP:9863"/>
        <dbReference type="Rhea" id="RHEA-COMP:11604"/>
        <dbReference type="ChEBI" id="CHEBI:15378"/>
        <dbReference type="ChEBI" id="CHEBI:29999"/>
        <dbReference type="ChEBI" id="CHEBI:30616"/>
        <dbReference type="ChEBI" id="CHEBI:83421"/>
        <dbReference type="ChEBI" id="CHEBI:456216"/>
        <dbReference type="EC" id="2.7.11.1"/>
    </reaction>
</comment>
<keyword evidence="3" id="KW-0808">Transferase</keyword>
<reference evidence="14 15" key="1">
    <citation type="submission" date="2019-02" db="EMBL/GenBank/DDBJ databases">
        <title>Genomic Encyclopedia of Type Strains, Phase IV (KMG-IV): sequencing the most valuable type-strain genomes for metagenomic binning, comparative biology and taxonomic classification.</title>
        <authorList>
            <person name="Goeker M."/>
        </authorList>
    </citation>
    <scope>NUCLEOTIDE SEQUENCE [LARGE SCALE GENOMIC DNA]</scope>
    <source>
        <strain evidence="14 15">DSM 29486</strain>
    </source>
</reference>
<dbReference type="SUPFAM" id="SSF56112">
    <property type="entry name" value="Protein kinase-like (PK-like)"/>
    <property type="match status" value="1"/>
</dbReference>
<feature type="domain" description="PASTA" evidence="13">
    <location>
        <begin position="428"/>
        <end position="494"/>
    </location>
</feature>
<keyword evidence="2" id="KW-0723">Serine/threonine-protein kinase</keyword>
<evidence type="ECO:0000256" key="6">
    <source>
        <dbReference type="ARBA" id="ARBA00022840"/>
    </source>
</evidence>
<dbReference type="PROSITE" id="PS00108">
    <property type="entry name" value="PROTEIN_KINASE_ST"/>
    <property type="match status" value="1"/>
</dbReference>
<dbReference type="InterPro" id="IPR017441">
    <property type="entry name" value="Protein_kinase_ATP_BS"/>
</dbReference>
<evidence type="ECO:0000313" key="14">
    <source>
        <dbReference type="EMBL" id="RZT02149.1"/>
    </source>
</evidence>
<keyword evidence="11" id="KW-0472">Membrane</keyword>
<feature type="binding site" evidence="9">
    <location>
        <position position="41"/>
    </location>
    <ligand>
        <name>ATP</name>
        <dbReference type="ChEBI" id="CHEBI:30616"/>
    </ligand>
</feature>
<dbReference type="InterPro" id="IPR000719">
    <property type="entry name" value="Prot_kinase_dom"/>
</dbReference>
<evidence type="ECO:0000256" key="2">
    <source>
        <dbReference type="ARBA" id="ARBA00022527"/>
    </source>
</evidence>